<accession>A0A1Y2HSM9</accession>
<dbReference type="Proteomes" id="UP000193411">
    <property type="component" value="Unassembled WGS sequence"/>
</dbReference>
<protein>
    <submittedName>
        <fullName evidence="2">Uncharacterized protein</fullName>
    </submittedName>
</protein>
<feature type="compositionally biased region" description="Basic and acidic residues" evidence="1">
    <location>
        <begin position="159"/>
        <end position="172"/>
    </location>
</feature>
<gene>
    <name evidence="2" type="ORF">BCR44DRAFT_36343</name>
</gene>
<evidence type="ECO:0000313" key="2">
    <source>
        <dbReference type="EMBL" id="ORZ36801.1"/>
    </source>
</evidence>
<reference evidence="2 3" key="1">
    <citation type="submission" date="2016-07" db="EMBL/GenBank/DDBJ databases">
        <title>Pervasive Adenine N6-methylation of Active Genes in Fungi.</title>
        <authorList>
            <consortium name="DOE Joint Genome Institute"/>
            <person name="Mondo S.J."/>
            <person name="Dannebaum R.O."/>
            <person name="Kuo R.C."/>
            <person name="Labutti K."/>
            <person name="Haridas S."/>
            <person name="Kuo A."/>
            <person name="Salamov A."/>
            <person name="Ahrendt S.R."/>
            <person name="Lipzen A."/>
            <person name="Sullivan W."/>
            <person name="Andreopoulos W.B."/>
            <person name="Clum A."/>
            <person name="Lindquist E."/>
            <person name="Daum C."/>
            <person name="Ramamoorthy G.K."/>
            <person name="Gryganskyi A."/>
            <person name="Culley D."/>
            <person name="Magnuson J.K."/>
            <person name="James T.Y."/>
            <person name="O'Malley M.A."/>
            <person name="Stajich J.E."/>
            <person name="Spatafora J.W."/>
            <person name="Visel A."/>
            <person name="Grigoriev I.V."/>
        </authorList>
    </citation>
    <scope>NUCLEOTIDE SEQUENCE [LARGE SCALE GENOMIC DNA]</scope>
    <source>
        <strain evidence="2 3">PL171</strain>
    </source>
</reference>
<dbReference type="AlphaFoldDB" id="A0A1Y2HSM9"/>
<feature type="region of interest" description="Disordered" evidence="1">
    <location>
        <begin position="155"/>
        <end position="215"/>
    </location>
</feature>
<organism evidence="2 3">
    <name type="scientific">Catenaria anguillulae PL171</name>
    <dbReference type="NCBI Taxonomy" id="765915"/>
    <lineage>
        <taxon>Eukaryota</taxon>
        <taxon>Fungi</taxon>
        <taxon>Fungi incertae sedis</taxon>
        <taxon>Blastocladiomycota</taxon>
        <taxon>Blastocladiomycetes</taxon>
        <taxon>Blastocladiales</taxon>
        <taxon>Catenariaceae</taxon>
        <taxon>Catenaria</taxon>
    </lineage>
</organism>
<dbReference type="EMBL" id="MCFL01000015">
    <property type="protein sequence ID" value="ORZ36801.1"/>
    <property type="molecule type" value="Genomic_DNA"/>
</dbReference>
<feature type="non-terminal residue" evidence="2">
    <location>
        <position position="328"/>
    </location>
</feature>
<evidence type="ECO:0000256" key="1">
    <source>
        <dbReference type="SAM" id="MobiDB-lite"/>
    </source>
</evidence>
<feature type="region of interest" description="Disordered" evidence="1">
    <location>
        <begin position="295"/>
        <end position="328"/>
    </location>
</feature>
<name>A0A1Y2HSM9_9FUNG</name>
<sequence>AGDLILQEDFLGDKMCDRLRVYSHLRTCIDEATANVVLPKADTALLHPLDFKTYKQWIKLQRNNGGFLLAANTQDRHQLLERDSGADWLHDINYGRKMYDLGSLEGGCKLLTAFEELARKRARGETARGVTIPPSGAYIVDEHMQMLERAKITAAKRKAVSEEHARNRERKAAQRPAPSRAHAEAFSPSLRLDDSGTFKVPHPPRSSAAAAAAPTARLDPLSAAATGTAAARTKDKGKGKAKATGMAADIGDLAAPQSAKAVSLPNFLASPSDFPELALPFDINLDGLMFASSSSSSSLFASSSSSASPPASTSTPSSLFPSSSFPLA</sequence>
<keyword evidence="3" id="KW-1185">Reference proteome</keyword>
<feature type="compositionally biased region" description="Low complexity" evidence="1">
    <location>
        <begin position="205"/>
        <end position="215"/>
    </location>
</feature>
<comment type="caution">
    <text evidence="2">The sequence shown here is derived from an EMBL/GenBank/DDBJ whole genome shotgun (WGS) entry which is preliminary data.</text>
</comment>
<feature type="non-terminal residue" evidence="2">
    <location>
        <position position="1"/>
    </location>
</feature>
<proteinExistence type="predicted"/>
<evidence type="ECO:0000313" key="3">
    <source>
        <dbReference type="Proteomes" id="UP000193411"/>
    </source>
</evidence>